<reference evidence="1 2" key="1">
    <citation type="submission" date="2017-12" db="EMBL/GenBank/DDBJ databases">
        <authorList>
            <person name="Pombert J.-F."/>
            <person name="Haag K.L."/>
            <person name="Ebert D."/>
        </authorList>
    </citation>
    <scope>NUCLEOTIDE SEQUENCE [LARGE SCALE GENOMIC DNA]</scope>
    <source>
        <strain evidence="1">BE-OM-2</strain>
    </source>
</reference>
<organism evidence="1 2">
    <name type="scientific">Hamiltosporidium magnivora</name>
    <dbReference type="NCBI Taxonomy" id="148818"/>
    <lineage>
        <taxon>Eukaryota</taxon>
        <taxon>Fungi</taxon>
        <taxon>Fungi incertae sedis</taxon>
        <taxon>Microsporidia</taxon>
        <taxon>Dubosqiidae</taxon>
        <taxon>Hamiltosporidium</taxon>
    </lineage>
</organism>
<protein>
    <submittedName>
        <fullName evidence="1">Uncharacterized protein</fullName>
    </submittedName>
</protein>
<dbReference type="VEuPathDB" id="MicrosporidiaDB:CWI39_2749p0010"/>
<keyword evidence="2" id="KW-1185">Reference proteome</keyword>
<accession>A0A4Q9KSP6</accession>
<sequence>MHYLHIFECDFYQISFSELFDKNEECAIEILTLINITIRKCDIIFLSRLRKLRSLSIQTKYRFFDYVDLFRFVRFYSSKLNIEIGFHQLLWSEKHKFKEIFGNNQHEIYVI</sequence>
<dbReference type="AlphaFoldDB" id="A0A4Q9KSP6"/>
<evidence type="ECO:0000313" key="1">
    <source>
        <dbReference type="EMBL" id="TBT97706.1"/>
    </source>
</evidence>
<dbReference type="EMBL" id="PITI01002755">
    <property type="protein sequence ID" value="TBT97706.1"/>
    <property type="molecule type" value="Genomic_DNA"/>
</dbReference>
<proteinExistence type="predicted"/>
<gene>
    <name evidence="1" type="ORF">CWI36_2755p0010</name>
</gene>
<dbReference type="Proteomes" id="UP000291404">
    <property type="component" value="Unassembled WGS sequence"/>
</dbReference>
<evidence type="ECO:0000313" key="2">
    <source>
        <dbReference type="Proteomes" id="UP000291404"/>
    </source>
</evidence>
<dbReference type="VEuPathDB" id="MicrosporidiaDB:CWI36_2755p0010"/>
<comment type="caution">
    <text evidence="1">The sequence shown here is derived from an EMBL/GenBank/DDBJ whole genome shotgun (WGS) entry which is preliminary data.</text>
</comment>
<name>A0A4Q9KSP6_9MICR</name>